<feature type="region of interest" description="Disordered" evidence="10">
    <location>
        <begin position="1"/>
        <end position="58"/>
    </location>
</feature>
<dbReference type="NCBIfam" id="TIGR00633">
    <property type="entry name" value="xth"/>
    <property type="match status" value="1"/>
</dbReference>
<accession>A0A0V0R3X5</accession>
<dbReference type="InterPro" id="IPR036691">
    <property type="entry name" value="Endo/exonu/phosph_ase_sf"/>
</dbReference>
<evidence type="ECO:0000256" key="10">
    <source>
        <dbReference type="SAM" id="MobiDB-lite"/>
    </source>
</evidence>
<evidence type="ECO:0000259" key="11">
    <source>
        <dbReference type="Pfam" id="PF03372"/>
    </source>
</evidence>
<evidence type="ECO:0000256" key="5">
    <source>
        <dbReference type="ARBA" id="ARBA00022842"/>
    </source>
</evidence>
<keyword evidence="13" id="KW-1185">Reference proteome</keyword>
<feature type="binding site" evidence="7">
    <location>
        <position position="97"/>
    </location>
    <ligand>
        <name>Mg(2+)</name>
        <dbReference type="ChEBI" id="CHEBI:18420"/>
        <label>1</label>
    </ligand>
</feature>
<feature type="binding site" evidence="7">
    <location>
        <position position="68"/>
    </location>
    <ligand>
        <name>Mg(2+)</name>
        <dbReference type="ChEBI" id="CHEBI:18420"/>
        <label>1</label>
    </ligand>
</feature>
<dbReference type="EC" id="3.1.11.2" evidence="9"/>
<dbReference type="SUPFAM" id="SSF56219">
    <property type="entry name" value="DNase I-like"/>
    <property type="match status" value="1"/>
</dbReference>
<feature type="active site" description="Proton acceptor" evidence="6">
    <location>
        <position position="314"/>
    </location>
</feature>
<keyword evidence="9" id="KW-0227">DNA damage</keyword>
<name>A0A0V0R3X5_PSEPJ</name>
<sequence length="347" mass="40769">MQKTKPQKPTKDPKSEQNKNKSLSQKQLKLNTFLKITNPQKKQPENEKNPGHGKFPPHKKNIFISSWNINGIRAQLKKNDLKNYVQKYQPDIFCLNETKIDEDMYKQSKIQEEIPFQKDYFSYWNFVKPPKKGYSGVALYSKVKPISIQYDLDKEEHDQEGRLITAEFDNFYVCSVYVPNAGQGLKRLDYRTKQWDADFHTYLNKLKQKKNVIVAGDLNVAHHEIDLANPKTNLKSAGFTIEERESFSKLIDNGWIDSFRKMHPEKVKYSFFSMRSGGRPKNVGWRLDYFVVNEEFYDQIISSDINNDIYGSDHTPIELVIKNYNFQSQLQNEFQTENTEQDPLIIK</sequence>
<comment type="similarity">
    <text evidence="2 9">Belongs to the DNA repair enzymes AP/ExoA family.</text>
</comment>
<dbReference type="EC" id="3.1.21.-" evidence="9"/>
<keyword evidence="4" id="KW-0378">Hydrolase</keyword>
<feature type="site" description="Interaction with DNA substrate" evidence="8">
    <location>
        <position position="314"/>
    </location>
</feature>
<comment type="caution">
    <text evidence="12">The sequence shown here is derived from an EMBL/GenBank/DDBJ whole genome shotgun (WGS) entry which is preliminary data.</text>
</comment>
<dbReference type="Gene3D" id="3.60.10.10">
    <property type="entry name" value="Endonuclease/exonuclease/phosphatase"/>
    <property type="match status" value="1"/>
</dbReference>
<dbReference type="OMA" id="GWRIDYY"/>
<dbReference type="GO" id="GO:0003677">
    <property type="term" value="F:DNA binding"/>
    <property type="evidence" value="ECO:0007669"/>
    <property type="project" value="InterPro"/>
</dbReference>
<dbReference type="GO" id="GO:0008081">
    <property type="term" value="F:phosphoric diester hydrolase activity"/>
    <property type="evidence" value="ECO:0007669"/>
    <property type="project" value="TreeGrafter"/>
</dbReference>
<keyword evidence="3 7" id="KW-0479">Metal-binding</keyword>
<keyword evidence="5 7" id="KW-0460">Magnesium</keyword>
<evidence type="ECO:0000313" key="13">
    <source>
        <dbReference type="Proteomes" id="UP000054937"/>
    </source>
</evidence>
<evidence type="ECO:0000256" key="2">
    <source>
        <dbReference type="ARBA" id="ARBA00007092"/>
    </source>
</evidence>
<reference evidence="12 13" key="1">
    <citation type="journal article" date="2015" name="Sci. Rep.">
        <title>Genome of the facultative scuticociliatosis pathogen Pseudocohnilembus persalinus provides insight into its virulence through horizontal gene transfer.</title>
        <authorList>
            <person name="Xiong J."/>
            <person name="Wang G."/>
            <person name="Cheng J."/>
            <person name="Tian M."/>
            <person name="Pan X."/>
            <person name="Warren A."/>
            <person name="Jiang C."/>
            <person name="Yuan D."/>
            <person name="Miao W."/>
        </authorList>
    </citation>
    <scope>NUCLEOTIDE SEQUENCE [LARGE SCALE GENOMIC DNA]</scope>
    <source>
        <strain evidence="12">36N120E</strain>
    </source>
</reference>
<dbReference type="InterPro" id="IPR020848">
    <property type="entry name" value="AP_endonuclease_F1_CS"/>
</dbReference>
<feature type="active site" evidence="6">
    <location>
        <position position="177"/>
    </location>
</feature>
<feature type="compositionally biased region" description="Basic and acidic residues" evidence="10">
    <location>
        <begin position="9"/>
        <end position="19"/>
    </location>
</feature>
<gene>
    <name evidence="12" type="ORF">PPERSA_09037</name>
</gene>
<dbReference type="OrthoDB" id="498125at2759"/>
<dbReference type="FunCoup" id="A0A0V0R3X5">
    <property type="interactions" value="12"/>
</dbReference>
<comment type="cofactor">
    <cofactor evidence="1">
        <name>Mn(2+)</name>
        <dbReference type="ChEBI" id="CHEBI:29035"/>
    </cofactor>
</comment>
<feature type="domain" description="Endonuclease/exonuclease/phosphatase" evidence="11">
    <location>
        <begin position="66"/>
        <end position="314"/>
    </location>
</feature>
<dbReference type="PROSITE" id="PS51435">
    <property type="entry name" value="AP_NUCLEASE_F1_4"/>
    <property type="match status" value="1"/>
</dbReference>
<dbReference type="Proteomes" id="UP000054937">
    <property type="component" value="Unassembled WGS sequence"/>
</dbReference>
<feature type="site" description="Important for catalytic activity" evidence="8">
    <location>
        <position position="288"/>
    </location>
</feature>
<comment type="cofactor">
    <cofactor evidence="7 9">
        <name>Mg(2+)</name>
        <dbReference type="ChEBI" id="CHEBI:18420"/>
    </cofactor>
    <cofactor evidence="7 9">
        <name>Mn(2+)</name>
        <dbReference type="ChEBI" id="CHEBI:29035"/>
    </cofactor>
    <text evidence="7 9">Probably binds two magnesium or manganese ions per subunit.</text>
</comment>
<keyword evidence="9" id="KW-0234">DNA repair</keyword>
<evidence type="ECO:0000256" key="3">
    <source>
        <dbReference type="ARBA" id="ARBA00022723"/>
    </source>
</evidence>
<evidence type="ECO:0000256" key="7">
    <source>
        <dbReference type="PIRSR" id="PIRSR604808-2"/>
    </source>
</evidence>
<evidence type="ECO:0000256" key="4">
    <source>
        <dbReference type="ARBA" id="ARBA00022801"/>
    </source>
</evidence>
<dbReference type="InParanoid" id="A0A0V0R3X5"/>
<feature type="active site" description="Proton donor/acceptor" evidence="6">
    <location>
        <position position="217"/>
    </location>
</feature>
<keyword evidence="7" id="KW-0464">Manganese</keyword>
<dbReference type="GO" id="GO:0008311">
    <property type="term" value="F:double-stranded DNA 3'-5' DNA exonuclease activity"/>
    <property type="evidence" value="ECO:0007669"/>
    <property type="project" value="UniProtKB-EC"/>
</dbReference>
<dbReference type="GO" id="GO:0006284">
    <property type="term" value="P:base-excision repair"/>
    <property type="evidence" value="ECO:0007669"/>
    <property type="project" value="TreeGrafter"/>
</dbReference>
<dbReference type="InterPro" id="IPR005135">
    <property type="entry name" value="Endo/exonuclease/phosphatase"/>
</dbReference>
<keyword evidence="12" id="KW-0255">Endonuclease</keyword>
<evidence type="ECO:0000313" key="12">
    <source>
        <dbReference type="EMBL" id="KRX08933.1"/>
    </source>
</evidence>
<dbReference type="PANTHER" id="PTHR22748">
    <property type="entry name" value="AP ENDONUCLEASE"/>
    <property type="match status" value="1"/>
</dbReference>
<dbReference type="GO" id="GO:0003906">
    <property type="term" value="F:DNA-(apurinic or apyrimidinic site) endonuclease activity"/>
    <property type="evidence" value="ECO:0007669"/>
    <property type="project" value="TreeGrafter"/>
</dbReference>
<dbReference type="InterPro" id="IPR004808">
    <property type="entry name" value="AP_endonuc_1"/>
</dbReference>
<keyword evidence="12" id="KW-0269">Exonuclease</keyword>
<dbReference type="PROSITE" id="PS00727">
    <property type="entry name" value="AP_NUCLEASE_F1_2"/>
    <property type="match status" value="1"/>
</dbReference>
<proteinExistence type="inferred from homology"/>
<evidence type="ECO:0000256" key="8">
    <source>
        <dbReference type="PIRSR" id="PIRSR604808-3"/>
    </source>
</evidence>
<feature type="binding site" evidence="7">
    <location>
        <position position="219"/>
    </location>
    <ligand>
        <name>Mg(2+)</name>
        <dbReference type="ChEBI" id="CHEBI:18420"/>
        <label>1</label>
    </ligand>
</feature>
<organism evidence="12 13">
    <name type="scientific">Pseudocohnilembus persalinus</name>
    <name type="common">Ciliate</name>
    <dbReference type="NCBI Taxonomy" id="266149"/>
    <lineage>
        <taxon>Eukaryota</taxon>
        <taxon>Sar</taxon>
        <taxon>Alveolata</taxon>
        <taxon>Ciliophora</taxon>
        <taxon>Intramacronucleata</taxon>
        <taxon>Oligohymenophorea</taxon>
        <taxon>Scuticociliatia</taxon>
        <taxon>Philasterida</taxon>
        <taxon>Pseudocohnilembidae</taxon>
        <taxon>Pseudocohnilembus</taxon>
    </lineage>
</organism>
<dbReference type="EMBL" id="LDAU01000057">
    <property type="protein sequence ID" value="KRX08933.1"/>
    <property type="molecule type" value="Genomic_DNA"/>
</dbReference>
<keyword evidence="12" id="KW-0540">Nuclease</keyword>
<feature type="compositionally biased region" description="Low complexity" evidence="10">
    <location>
        <begin position="20"/>
        <end position="31"/>
    </location>
</feature>
<dbReference type="Pfam" id="PF03372">
    <property type="entry name" value="Exo_endo_phos"/>
    <property type="match status" value="1"/>
</dbReference>
<protein>
    <recommendedName>
        <fullName evidence="9">DNA repair nuclease/redox regulator APEX1</fullName>
        <shortName evidence="9">APEN</shortName>
        <shortName evidence="9">REF-1</shortName>
        <ecNumber evidence="9">3.1.11.2</ecNumber>
        <ecNumber evidence="9">3.1.21.-</ecNumber>
    </recommendedName>
    <alternativeName>
        <fullName evidence="9">APEX nuclease</fullName>
    </alternativeName>
    <alternativeName>
        <fullName evidence="9">Apurinic-apyrimidinic endonuclease 1</fullName>
    </alternativeName>
    <alternativeName>
        <fullName evidence="9">Redox factor-1</fullName>
    </alternativeName>
    <component>
        <recommendedName>
            <fullName evidence="9">DNA repair nuclease/redox regulator APEX1, mitochondrial</fullName>
        </recommendedName>
    </component>
</protein>
<dbReference type="PANTHER" id="PTHR22748:SF6">
    <property type="entry name" value="DNA-(APURINIC OR APYRIMIDINIC SITE) ENDONUCLEASE"/>
    <property type="match status" value="1"/>
</dbReference>
<feature type="binding site" evidence="7">
    <location>
        <position position="217"/>
    </location>
    <ligand>
        <name>Mg(2+)</name>
        <dbReference type="ChEBI" id="CHEBI:18420"/>
        <label>1</label>
    </ligand>
</feature>
<evidence type="ECO:0000256" key="6">
    <source>
        <dbReference type="PIRSR" id="PIRSR604808-1"/>
    </source>
</evidence>
<dbReference type="NCBIfam" id="TIGR00195">
    <property type="entry name" value="exoDNase_III"/>
    <property type="match status" value="1"/>
</dbReference>
<dbReference type="GO" id="GO:0005634">
    <property type="term" value="C:nucleus"/>
    <property type="evidence" value="ECO:0007669"/>
    <property type="project" value="TreeGrafter"/>
</dbReference>
<dbReference type="CDD" id="cd09087">
    <property type="entry name" value="Ape1-like_AP-endo"/>
    <property type="match status" value="1"/>
</dbReference>
<evidence type="ECO:0000256" key="9">
    <source>
        <dbReference type="RuleBase" id="RU362131"/>
    </source>
</evidence>
<evidence type="ECO:0000256" key="1">
    <source>
        <dbReference type="ARBA" id="ARBA00001936"/>
    </source>
</evidence>
<dbReference type="GO" id="GO:0046872">
    <property type="term" value="F:metal ion binding"/>
    <property type="evidence" value="ECO:0007669"/>
    <property type="project" value="UniProtKB-KW"/>
</dbReference>
<feature type="binding site" evidence="7">
    <location>
        <position position="313"/>
    </location>
    <ligand>
        <name>Mg(2+)</name>
        <dbReference type="ChEBI" id="CHEBI:18420"/>
        <label>1</label>
    </ligand>
</feature>
<dbReference type="AlphaFoldDB" id="A0A0V0R3X5"/>
<feature type="site" description="Transition state stabilizer" evidence="8">
    <location>
        <position position="219"/>
    </location>
</feature>
<feature type="binding site" evidence="7">
    <location>
        <position position="314"/>
    </location>
    <ligand>
        <name>Mg(2+)</name>
        <dbReference type="ChEBI" id="CHEBI:18420"/>
        <label>1</label>
    </ligand>
</feature>